<protein>
    <submittedName>
        <fullName evidence="7">Signal transducer, putative</fullName>
    </submittedName>
</protein>
<dbReference type="KEGG" id="rcu:8267384"/>
<proteinExistence type="predicted"/>
<dbReference type="STRING" id="3988.B9RXS3"/>
<sequence>MAHPITRKARAIQLAVAVVCTIVFFVGLIFLILWLSLRPHTPKFHIEDFSISVPSQPNELEIARITFNVTVHNGNHRIGILYDSLTGSVYYKDQWVGSTHLLDPFYQGPKKTTLVYHAVPVTALMVNSQRWMEFVNDRAKGSVDFRLELISTVRYRTKLWDTKRHRIHPNCIVPVGQDGLILPSYKHRKCTA</sequence>
<dbReference type="GO" id="GO:0005886">
    <property type="term" value="C:plasma membrane"/>
    <property type="evidence" value="ECO:0000318"/>
    <property type="project" value="GO_Central"/>
</dbReference>
<dbReference type="InterPro" id="IPR004864">
    <property type="entry name" value="LEA_2"/>
</dbReference>
<evidence type="ECO:0000259" key="6">
    <source>
        <dbReference type="Pfam" id="PF03168"/>
    </source>
</evidence>
<dbReference type="PANTHER" id="PTHR31415">
    <property type="entry name" value="OS05G0367900 PROTEIN"/>
    <property type="match status" value="1"/>
</dbReference>
<dbReference type="GO" id="GO:0009506">
    <property type="term" value="C:plasmodesma"/>
    <property type="evidence" value="ECO:0000318"/>
    <property type="project" value="GO_Central"/>
</dbReference>
<keyword evidence="4 5" id="KW-0472">Membrane</keyword>
<evidence type="ECO:0000256" key="3">
    <source>
        <dbReference type="ARBA" id="ARBA00022989"/>
    </source>
</evidence>
<evidence type="ECO:0000313" key="7">
    <source>
        <dbReference type="EMBL" id="EEF43929.1"/>
    </source>
</evidence>
<dbReference type="GO" id="GO:0098542">
    <property type="term" value="P:defense response to other organism"/>
    <property type="evidence" value="ECO:0007669"/>
    <property type="project" value="InterPro"/>
</dbReference>
<keyword evidence="8" id="KW-1185">Reference proteome</keyword>
<dbReference type="OMA" id="SIFYEDS"/>
<gene>
    <name evidence="7" type="ORF">RCOM_0905930</name>
</gene>
<dbReference type="PANTHER" id="PTHR31415:SF3">
    <property type="entry name" value="LATE EMBRYOGENESIS ABUNDANT (LEA) HYDROXYPROLINE-RICH GLYCOPROTEIN FAMILY"/>
    <property type="match status" value="1"/>
</dbReference>
<keyword evidence="2 5" id="KW-0812">Transmembrane</keyword>
<evidence type="ECO:0000313" key="8">
    <source>
        <dbReference type="Proteomes" id="UP000008311"/>
    </source>
</evidence>
<reference evidence="8" key="1">
    <citation type="journal article" date="2010" name="Nat. Biotechnol.">
        <title>Draft genome sequence of the oilseed species Ricinus communis.</title>
        <authorList>
            <person name="Chan A.P."/>
            <person name="Crabtree J."/>
            <person name="Zhao Q."/>
            <person name="Lorenzi H."/>
            <person name="Orvis J."/>
            <person name="Puiu D."/>
            <person name="Melake-Berhan A."/>
            <person name="Jones K.M."/>
            <person name="Redman J."/>
            <person name="Chen G."/>
            <person name="Cahoon E.B."/>
            <person name="Gedil M."/>
            <person name="Stanke M."/>
            <person name="Haas B.J."/>
            <person name="Wortman J.R."/>
            <person name="Fraser-Liggett C.M."/>
            <person name="Ravel J."/>
            <person name="Rabinowicz P.D."/>
        </authorList>
    </citation>
    <scope>NUCLEOTIDE SEQUENCE [LARGE SCALE GENOMIC DNA]</scope>
    <source>
        <strain evidence="8">cv. Hale</strain>
    </source>
</reference>
<dbReference type="Proteomes" id="UP000008311">
    <property type="component" value="Unassembled WGS sequence"/>
</dbReference>
<evidence type="ECO:0000256" key="1">
    <source>
        <dbReference type="ARBA" id="ARBA00004167"/>
    </source>
</evidence>
<feature type="transmembrane region" description="Helical" evidence="5">
    <location>
        <begin position="12"/>
        <end position="37"/>
    </location>
</feature>
<dbReference type="InterPro" id="IPR044839">
    <property type="entry name" value="NDR1-like"/>
</dbReference>
<organism evidence="7 8">
    <name type="scientific">Ricinus communis</name>
    <name type="common">Castor bean</name>
    <dbReference type="NCBI Taxonomy" id="3988"/>
    <lineage>
        <taxon>Eukaryota</taxon>
        <taxon>Viridiplantae</taxon>
        <taxon>Streptophyta</taxon>
        <taxon>Embryophyta</taxon>
        <taxon>Tracheophyta</taxon>
        <taxon>Spermatophyta</taxon>
        <taxon>Magnoliopsida</taxon>
        <taxon>eudicotyledons</taxon>
        <taxon>Gunneridae</taxon>
        <taxon>Pentapetalae</taxon>
        <taxon>rosids</taxon>
        <taxon>fabids</taxon>
        <taxon>Malpighiales</taxon>
        <taxon>Euphorbiaceae</taxon>
        <taxon>Acalyphoideae</taxon>
        <taxon>Acalypheae</taxon>
        <taxon>Ricinus</taxon>
    </lineage>
</organism>
<dbReference type="eggNOG" id="ENOG502QZ39">
    <property type="taxonomic scope" value="Eukaryota"/>
</dbReference>
<keyword evidence="3 5" id="KW-1133">Transmembrane helix</keyword>
<feature type="domain" description="Late embryogenesis abundant protein LEA-2 subgroup" evidence="6">
    <location>
        <begin position="69"/>
        <end position="170"/>
    </location>
</feature>
<dbReference type="Pfam" id="PF03168">
    <property type="entry name" value="LEA_2"/>
    <property type="match status" value="1"/>
</dbReference>
<evidence type="ECO:0000256" key="4">
    <source>
        <dbReference type="ARBA" id="ARBA00023136"/>
    </source>
</evidence>
<evidence type="ECO:0000256" key="5">
    <source>
        <dbReference type="SAM" id="Phobius"/>
    </source>
</evidence>
<accession>B9RXS3</accession>
<comment type="subcellular location">
    <subcellularLocation>
        <location evidence="1">Membrane</location>
        <topology evidence="1">Single-pass membrane protein</topology>
    </subcellularLocation>
</comment>
<dbReference type="OrthoDB" id="851018at2759"/>
<name>B9RXS3_RICCO</name>
<dbReference type="InParanoid" id="B9RXS3"/>
<dbReference type="EMBL" id="EQ973828">
    <property type="protein sequence ID" value="EEF43929.1"/>
    <property type="molecule type" value="Genomic_DNA"/>
</dbReference>
<dbReference type="AlphaFoldDB" id="B9RXS3"/>
<evidence type="ECO:0000256" key="2">
    <source>
        <dbReference type="ARBA" id="ARBA00022692"/>
    </source>
</evidence>